<dbReference type="InterPro" id="IPR052767">
    <property type="entry name" value="Bact_com_dev_regulator"/>
</dbReference>
<dbReference type="PANTHER" id="PTHR38448">
    <property type="entry name" value="REGULATORY PROTEIN YLBF-RELATED"/>
    <property type="match status" value="1"/>
</dbReference>
<organism evidence="2 3">
    <name type="scientific">Cohnella ginsengisoli</name>
    <dbReference type="NCBI Taxonomy" id="425004"/>
    <lineage>
        <taxon>Bacteria</taxon>
        <taxon>Bacillati</taxon>
        <taxon>Bacillota</taxon>
        <taxon>Bacilli</taxon>
        <taxon>Bacillales</taxon>
        <taxon>Paenibacillaceae</taxon>
        <taxon>Cohnella</taxon>
    </lineage>
</organism>
<dbReference type="Pfam" id="PF06133">
    <property type="entry name" value="Com_YlbF"/>
    <property type="match status" value="1"/>
</dbReference>
<dbReference type="InterPro" id="IPR010368">
    <property type="entry name" value="Com_YlbF"/>
</dbReference>
<dbReference type="Gene3D" id="1.20.1500.10">
    <property type="entry name" value="YheA/YmcA-like"/>
    <property type="match status" value="1"/>
</dbReference>
<proteinExistence type="predicted"/>
<reference evidence="2 3" key="1">
    <citation type="submission" date="2022-10" db="EMBL/GenBank/DDBJ databases">
        <title>Comparative genomic analysis of Cohnella hashimotonis sp. nov., isolated from the International Space Station.</title>
        <authorList>
            <person name="Simpson A."/>
            <person name="Venkateswaran K."/>
        </authorList>
    </citation>
    <scope>NUCLEOTIDE SEQUENCE [LARGE SCALE GENOMIC DNA]</scope>
    <source>
        <strain evidence="2 3">DSM 18997</strain>
    </source>
</reference>
<dbReference type="AlphaFoldDB" id="A0A9X4KJY4"/>
<accession>A0A9X4KJY4</accession>
<protein>
    <submittedName>
        <fullName evidence="2">YlbF family regulator</fullName>
    </submittedName>
</protein>
<gene>
    <name evidence="2" type="ORF">OMP38_24475</name>
</gene>
<dbReference type="SUPFAM" id="SSF158622">
    <property type="entry name" value="YheA/YmcA-like"/>
    <property type="match status" value="1"/>
</dbReference>
<evidence type="ECO:0000313" key="3">
    <source>
        <dbReference type="Proteomes" id="UP001153387"/>
    </source>
</evidence>
<evidence type="ECO:0000256" key="1">
    <source>
        <dbReference type="SAM" id="MobiDB-lite"/>
    </source>
</evidence>
<feature type="region of interest" description="Disordered" evidence="1">
    <location>
        <begin position="1"/>
        <end position="27"/>
    </location>
</feature>
<evidence type="ECO:0000313" key="2">
    <source>
        <dbReference type="EMBL" id="MDG0793632.1"/>
    </source>
</evidence>
<keyword evidence="3" id="KW-1185">Reference proteome</keyword>
<comment type="caution">
    <text evidence="2">The sequence shown here is derived from an EMBL/GenBank/DDBJ whole genome shotgun (WGS) entry which is preliminary data.</text>
</comment>
<dbReference type="Proteomes" id="UP001153387">
    <property type="component" value="Unassembled WGS sequence"/>
</dbReference>
<dbReference type="PANTHER" id="PTHR38448:SF1">
    <property type="entry name" value="YLBF FAMILY REGULATOR"/>
    <property type="match status" value="1"/>
</dbReference>
<dbReference type="EMBL" id="JAPDHZ010000004">
    <property type="protein sequence ID" value="MDG0793632.1"/>
    <property type="molecule type" value="Genomic_DNA"/>
</dbReference>
<name>A0A9X4KJY4_9BACL</name>
<dbReference type="RefSeq" id="WP_090115802.1">
    <property type="nucleotide sequence ID" value="NZ_JAPDHZ010000004.1"/>
</dbReference>
<dbReference type="InterPro" id="IPR023378">
    <property type="entry name" value="YheA/YmcA-like_dom_sf"/>
</dbReference>
<sequence length="170" mass="19193">MSQHSHDHHHGHDGCSHGVPDLGQPEGYVIPEFDNRELILRDDILARAKELAQLITTADEVQTYQNAERLIQRHDKVQGLISQIKKKQKELVAFQKTFKNPAMVEKIEGEIATLQDELDGMPVVQQFQQSQTDVNYMLQSIVSIIRDTVAEKLDVEAATPPAEEPETCID</sequence>